<dbReference type="AlphaFoldDB" id="A0A1S1LC15"/>
<organism evidence="1 2">
    <name type="scientific">Mycobacteroides chelonae</name>
    <name type="common">Mycobacterium chelonae</name>
    <dbReference type="NCBI Taxonomy" id="1774"/>
    <lineage>
        <taxon>Bacteria</taxon>
        <taxon>Bacillati</taxon>
        <taxon>Actinomycetota</taxon>
        <taxon>Actinomycetes</taxon>
        <taxon>Mycobacteriales</taxon>
        <taxon>Mycobacteriaceae</taxon>
        <taxon>Mycobacteroides</taxon>
    </lineage>
</organism>
<dbReference type="Proteomes" id="UP000180043">
    <property type="component" value="Unassembled WGS sequence"/>
</dbReference>
<dbReference type="RefSeq" id="WP_070947801.1">
    <property type="nucleotide sequence ID" value="NZ_MLIQ01000042.1"/>
</dbReference>
<evidence type="ECO:0000313" key="1">
    <source>
        <dbReference type="EMBL" id="OHU47183.1"/>
    </source>
</evidence>
<sequence>MSALSALLHIGDVLHPQRRYELAADYVAGALDVHLHDHPARIASLDDAAQRVGACAAGVFTAVRSNDIEKCAQAFTALAVATLRVSAELPDPYQLSQDRAYGCARQNAWGELLSANEKYPRTWASVHEGLGVVMEKVVEFVEAAVAGAVEDTRAEGAQVVAMCVRFLADLTNVGAAAGAVASRGAA</sequence>
<evidence type="ECO:0000313" key="2">
    <source>
        <dbReference type="Proteomes" id="UP000180043"/>
    </source>
</evidence>
<name>A0A1S1LC15_MYCCH</name>
<protein>
    <submittedName>
        <fullName evidence="1">Uncharacterized protein</fullName>
    </submittedName>
</protein>
<accession>A0A1S1LC15</accession>
<gene>
    <name evidence="1" type="ORF">BKG82_26360</name>
</gene>
<dbReference type="EMBL" id="MLIQ01000042">
    <property type="protein sequence ID" value="OHU47183.1"/>
    <property type="molecule type" value="Genomic_DNA"/>
</dbReference>
<reference evidence="1 2" key="1">
    <citation type="submission" date="2016-10" db="EMBL/GenBank/DDBJ databases">
        <title>Evaluation of Human, Veterinary and Environmental Mycobacterium chelonae Isolates by Core Genome Phylogenomic Analysis, Targeted Gene Comparison, and Anti-microbial Susceptibility Patterns: A Tale of Mistaken Identities.</title>
        <authorList>
            <person name="Fogelson S.B."/>
            <person name="Camus A.C."/>
            <person name="Lorenz W."/>
            <person name="Vasireddy R."/>
            <person name="Vasireddy S."/>
            <person name="Smith T."/>
            <person name="Brown-Elliott B.A."/>
            <person name="Wallace R.J.Jr."/>
            <person name="Hasan N.A."/>
            <person name="Reischl U."/>
            <person name="Sanchez S."/>
        </authorList>
    </citation>
    <scope>NUCLEOTIDE SEQUENCE [LARGE SCALE GENOMIC DNA]</scope>
    <source>
        <strain evidence="1 2">15515</strain>
    </source>
</reference>
<proteinExistence type="predicted"/>
<comment type="caution">
    <text evidence="1">The sequence shown here is derived from an EMBL/GenBank/DDBJ whole genome shotgun (WGS) entry which is preliminary data.</text>
</comment>